<accession>A0ABQ6NQ00</accession>
<proteinExistence type="predicted"/>
<evidence type="ECO:0008006" key="3">
    <source>
        <dbReference type="Google" id="ProtNLM"/>
    </source>
</evidence>
<name>A0ABQ6NQ00_9BACL</name>
<keyword evidence="2" id="KW-1185">Reference proteome</keyword>
<sequence length="80" mass="9017">MVSRDQGVTWTEELINKAITNPEASTLKAGDLIKERGGEFVYVVVANECQNKINTPFQDNPDSPFFLPDGHLYWSALPYE</sequence>
<evidence type="ECO:0000313" key="1">
    <source>
        <dbReference type="EMBL" id="GMK47141.1"/>
    </source>
</evidence>
<comment type="caution">
    <text evidence="1">The sequence shown here is derived from an EMBL/GenBank/DDBJ whole genome shotgun (WGS) entry which is preliminary data.</text>
</comment>
<dbReference type="EMBL" id="BTCL01000017">
    <property type="protein sequence ID" value="GMK47141.1"/>
    <property type="molecule type" value="Genomic_DNA"/>
</dbReference>
<dbReference type="Proteomes" id="UP001285921">
    <property type="component" value="Unassembled WGS sequence"/>
</dbReference>
<protein>
    <recommendedName>
        <fullName evidence="3">Exo-alpha-sialidase</fullName>
    </recommendedName>
</protein>
<gene>
    <name evidence="1" type="ORF">PghCCS26_42710</name>
</gene>
<reference evidence="1 2" key="1">
    <citation type="submission" date="2023-05" db="EMBL/GenBank/DDBJ databases">
        <title>Draft genome of Paenibacillus sp. CCS26.</title>
        <authorList>
            <person name="Akita H."/>
            <person name="Shinto Y."/>
            <person name="Kimura Z."/>
        </authorList>
    </citation>
    <scope>NUCLEOTIDE SEQUENCE [LARGE SCALE GENOMIC DNA]</scope>
    <source>
        <strain evidence="1 2">CCS26</strain>
    </source>
</reference>
<evidence type="ECO:0000313" key="2">
    <source>
        <dbReference type="Proteomes" id="UP001285921"/>
    </source>
</evidence>
<organism evidence="1 2">
    <name type="scientific">Paenibacillus glycanilyticus</name>
    <dbReference type="NCBI Taxonomy" id="126569"/>
    <lineage>
        <taxon>Bacteria</taxon>
        <taxon>Bacillati</taxon>
        <taxon>Bacillota</taxon>
        <taxon>Bacilli</taxon>
        <taxon>Bacillales</taxon>
        <taxon>Paenibacillaceae</taxon>
        <taxon>Paenibacillus</taxon>
    </lineage>
</organism>